<evidence type="ECO:0000313" key="1">
    <source>
        <dbReference type="EMBL" id="KAH8103518.1"/>
    </source>
</evidence>
<dbReference type="Gene3D" id="3.80.10.10">
    <property type="entry name" value="Ribonuclease Inhibitor"/>
    <property type="match status" value="1"/>
</dbReference>
<sequence>MASASDLQFGGLDLGWTSPSRTLSWASLYPEILAAIFQLINNTSWYCDKGYEVYSIWPRERRNLSHVCSYWYQVVHSTPMLWRKIMVSLPNHGEYQQFLWELQRTGRAPLHLIIFLGCNDGHDLLEFLDSELPRIERLSIEAEFSAPPVLPRCATPDAPILRHLGISVNRKPSLLLESHEFPGPFDPRALLPPTLPLSNLKSVRFDNCSYTSIAAYFRSTMKQLHLSNISTASHAQLLCALREMPRMEHLTLDSITFEADGQTPPEIVTLPHLRVLDLLAGSDEPSYNAAILKTIHFPSSATISITKTTYRGSQQRLGSIDTVESVLMGKIAGNGVLASLPVHTMSISSQPVYMDRHWTVLRLWHSLDDPRRLLRDPRQSSYLPSVFCTYRAFDTAPRNLAVMCELSPPHTFASLRNLHIAMLPYDLYHDEDNSVTANSRFARRFWDESFRCLTGIQELTVERVLLDGLAEPVVPSLYLEICAREWRSNLTDAVRCAGYQSARARAIDARTRLGPAPATLNNHGAFVLPRLQTLCIKDTTLDALDVDNLQDMLTVRREGGVGLLTLIFSSRPSEDRQDILRGCVDVLTFIGEDQPVRE</sequence>
<evidence type="ECO:0000313" key="2">
    <source>
        <dbReference type="Proteomes" id="UP000813824"/>
    </source>
</evidence>
<dbReference type="SUPFAM" id="SSF52047">
    <property type="entry name" value="RNI-like"/>
    <property type="match status" value="1"/>
</dbReference>
<dbReference type="InterPro" id="IPR032675">
    <property type="entry name" value="LRR_dom_sf"/>
</dbReference>
<keyword evidence="2" id="KW-1185">Reference proteome</keyword>
<comment type="caution">
    <text evidence="1">The sequence shown here is derived from an EMBL/GenBank/DDBJ whole genome shotgun (WGS) entry which is preliminary data.</text>
</comment>
<dbReference type="EMBL" id="JAEVFJ010000007">
    <property type="protein sequence ID" value="KAH8103518.1"/>
    <property type="molecule type" value="Genomic_DNA"/>
</dbReference>
<gene>
    <name evidence="1" type="ORF">BXZ70DRAFT_735507</name>
</gene>
<organism evidence="1 2">
    <name type="scientific">Cristinia sonorae</name>
    <dbReference type="NCBI Taxonomy" id="1940300"/>
    <lineage>
        <taxon>Eukaryota</taxon>
        <taxon>Fungi</taxon>
        <taxon>Dikarya</taxon>
        <taxon>Basidiomycota</taxon>
        <taxon>Agaricomycotina</taxon>
        <taxon>Agaricomycetes</taxon>
        <taxon>Agaricomycetidae</taxon>
        <taxon>Agaricales</taxon>
        <taxon>Pleurotineae</taxon>
        <taxon>Stephanosporaceae</taxon>
        <taxon>Cristinia</taxon>
    </lineage>
</organism>
<dbReference type="Gene3D" id="1.20.1280.50">
    <property type="match status" value="1"/>
</dbReference>
<accession>A0A8K0XSH8</accession>
<evidence type="ECO:0008006" key="3">
    <source>
        <dbReference type="Google" id="ProtNLM"/>
    </source>
</evidence>
<reference evidence="1" key="1">
    <citation type="journal article" date="2021" name="New Phytol.">
        <title>Evolutionary innovations through gain and loss of genes in the ectomycorrhizal Boletales.</title>
        <authorList>
            <person name="Wu G."/>
            <person name="Miyauchi S."/>
            <person name="Morin E."/>
            <person name="Kuo A."/>
            <person name="Drula E."/>
            <person name="Varga T."/>
            <person name="Kohler A."/>
            <person name="Feng B."/>
            <person name="Cao Y."/>
            <person name="Lipzen A."/>
            <person name="Daum C."/>
            <person name="Hundley H."/>
            <person name="Pangilinan J."/>
            <person name="Johnson J."/>
            <person name="Barry K."/>
            <person name="LaButti K."/>
            <person name="Ng V."/>
            <person name="Ahrendt S."/>
            <person name="Min B."/>
            <person name="Choi I.G."/>
            <person name="Park H."/>
            <person name="Plett J.M."/>
            <person name="Magnuson J."/>
            <person name="Spatafora J.W."/>
            <person name="Nagy L.G."/>
            <person name="Henrissat B."/>
            <person name="Grigoriev I.V."/>
            <person name="Yang Z.L."/>
            <person name="Xu J."/>
            <person name="Martin F.M."/>
        </authorList>
    </citation>
    <scope>NUCLEOTIDE SEQUENCE</scope>
    <source>
        <strain evidence="1">KKN 215</strain>
    </source>
</reference>
<dbReference type="AlphaFoldDB" id="A0A8K0XSH8"/>
<protein>
    <recommendedName>
        <fullName evidence="3">F-box domain-containing protein</fullName>
    </recommendedName>
</protein>
<name>A0A8K0XSH8_9AGAR</name>
<dbReference type="OrthoDB" id="3365698at2759"/>
<dbReference type="Proteomes" id="UP000813824">
    <property type="component" value="Unassembled WGS sequence"/>
</dbReference>
<proteinExistence type="predicted"/>